<sequence length="359" mass="38390">MNWRLVAIPVSIVPFIILFLTTNVSPQDVFAVGLVPFAASAAAEIARFMLQAVRFKYFIKRFIGYDVSSTGKTISARLAGEFVTQTTPSYVGGEFVRIAWLSRNGVPAGKAAWVATMEIIADVFVGSMLAFIAGAFAIYKGGSVAGIGIILVTIPTFAVWLAVVLFSAKRNLRLPSFSQRLAEKFLSKEKAENLVNTTNTAIADLCKMSRENFNSKKAIRTFAIGMAITFMAFVFHGLSFMVLANTAEDIGFFDSLMATSASVAVASLPITIGGSGLAELGIWAYISNLSGIPELGDVVSDPRLNVIIAWRIATYHVPLVIMWVAIMRLALGKVSTTSLGQPAAGNSPGSKPEDGNAAR</sequence>
<comment type="subcellular location">
    <subcellularLocation>
        <location evidence="1">Cell membrane</location>
        <topology evidence="1">Multi-pass membrane protein</topology>
    </subcellularLocation>
</comment>
<dbReference type="InParanoid" id="K0IGY9"/>
<keyword evidence="4 7" id="KW-1133">Transmembrane helix</keyword>
<reference evidence="8 9" key="1">
    <citation type="journal article" date="2012" name="Environ. Microbiol.">
        <title>The genome of the ammonia-oxidizing Candidatus Nitrososphaera gargensis: insights into metabolic versatility and environmental adaptations.</title>
        <authorList>
            <person name="Spang A."/>
            <person name="Poehlein A."/>
            <person name="Offre P."/>
            <person name="Zumbragel S."/>
            <person name="Haider S."/>
            <person name="Rychlik N."/>
            <person name="Nowka B."/>
            <person name="Schmeisser C."/>
            <person name="Lebedeva E.V."/>
            <person name="Rattei T."/>
            <person name="Bohm C."/>
            <person name="Schmid M."/>
            <person name="Galushko A."/>
            <person name="Hatzenpichler R."/>
            <person name="Weinmaier T."/>
            <person name="Daniel R."/>
            <person name="Schleper C."/>
            <person name="Spieck E."/>
            <person name="Streit W."/>
            <person name="Wagner M."/>
        </authorList>
    </citation>
    <scope>NUCLEOTIDE SEQUENCE [LARGE SCALE GENOMIC DNA]</scope>
    <source>
        <strain evidence="9">Ga9.2</strain>
    </source>
</reference>
<evidence type="ECO:0000256" key="7">
    <source>
        <dbReference type="SAM" id="Phobius"/>
    </source>
</evidence>
<dbReference type="Proteomes" id="UP000008037">
    <property type="component" value="Chromosome"/>
</dbReference>
<accession>K0IGY9</accession>
<keyword evidence="5 7" id="KW-0472">Membrane</keyword>
<keyword evidence="2" id="KW-1003">Cell membrane</keyword>
<dbReference type="EMBL" id="CP002408">
    <property type="protein sequence ID" value="AFU59125.1"/>
    <property type="molecule type" value="Genomic_DNA"/>
</dbReference>
<feature type="transmembrane region" description="Helical" evidence="7">
    <location>
        <begin position="307"/>
        <end position="331"/>
    </location>
</feature>
<evidence type="ECO:0000256" key="2">
    <source>
        <dbReference type="ARBA" id="ARBA00022475"/>
    </source>
</evidence>
<dbReference type="STRING" id="1237085.Ngar_c21950"/>
<feature type="transmembrane region" description="Helical" evidence="7">
    <location>
        <begin position="263"/>
        <end position="286"/>
    </location>
</feature>
<dbReference type="Pfam" id="PF03706">
    <property type="entry name" value="LPG_synthase_TM"/>
    <property type="match status" value="1"/>
</dbReference>
<feature type="transmembrane region" description="Helical" evidence="7">
    <location>
        <begin position="145"/>
        <end position="168"/>
    </location>
</feature>
<name>K0IGY9_NITGG</name>
<protein>
    <submittedName>
        <fullName evidence="8">Uncharacterized protein family UPF0104</fullName>
    </submittedName>
</protein>
<dbReference type="BioCyc" id="CNIT1237085:G1324-2193-MONOMER"/>
<evidence type="ECO:0000256" key="1">
    <source>
        <dbReference type="ARBA" id="ARBA00004651"/>
    </source>
</evidence>
<proteinExistence type="predicted"/>
<dbReference type="KEGG" id="nga:Ngar_c21950"/>
<dbReference type="GeneID" id="13796058"/>
<feature type="transmembrane region" description="Helical" evidence="7">
    <location>
        <begin position="5"/>
        <end position="24"/>
    </location>
</feature>
<evidence type="ECO:0000256" key="4">
    <source>
        <dbReference type="ARBA" id="ARBA00022989"/>
    </source>
</evidence>
<dbReference type="PANTHER" id="PTHR37693">
    <property type="entry name" value="PHOSPHATIDYLGLYCEROL LYSYLTRANSFERASE"/>
    <property type="match status" value="1"/>
</dbReference>
<evidence type="ECO:0000313" key="9">
    <source>
        <dbReference type="Proteomes" id="UP000008037"/>
    </source>
</evidence>
<feature type="transmembrane region" description="Helical" evidence="7">
    <location>
        <begin position="119"/>
        <end position="139"/>
    </location>
</feature>
<dbReference type="RefSeq" id="WP_015019660.1">
    <property type="nucleotide sequence ID" value="NC_018719.1"/>
</dbReference>
<evidence type="ECO:0000256" key="5">
    <source>
        <dbReference type="ARBA" id="ARBA00023136"/>
    </source>
</evidence>
<dbReference type="HOGENOM" id="CLU_820405_0_0_2"/>
<evidence type="ECO:0000256" key="6">
    <source>
        <dbReference type="SAM" id="MobiDB-lite"/>
    </source>
</evidence>
<keyword evidence="3 7" id="KW-0812">Transmembrane</keyword>
<keyword evidence="9" id="KW-1185">Reference proteome</keyword>
<dbReference type="InterPro" id="IPR022791">
    <property type="entry name" value="L-PG_synthase/AglD"/>
</dbReference>
<dbReference type="AlphaFoldDB" id="K0IGY9"/>
<feature type="region of interest" description="Disordered" evidence="6">
    <location>
        <begin position="338"/>
        <end position="359"/>
    </location>
</feature>
<organism evidence="8 9">
    <name type="scientific">Nitrososphaera gargensis (strain Ga9.2)</name>
    <dbReference type="NCBI Taxonomy" id="1237085"/>
    <lineage>
        <taxon>Archaea</taxon>
        <taxon>Nitrososphaerota</taxon>
        <taxon>Nitrososphaeria</taxon>
        <taxon>Nitrososphaerales</taxon>
        <taxon>Nitrososphaeraceae</taxon>
        <taxon>Nitrososphaera</taxon>
    </lineage>
</organism>
<dbReference type="OrthoDB" id="8248at2157"/>
<gene>
    <name evidence="8" type="ordered locus">Ngar_c21950</name>
</gene>
<feature type="transmembrane region" description="Helical" evidence="7">
    <location>
        <begin position="30"/>
        <end position="50"/>
    </location>
</feature>
<feature type="transmembrane region" description="Helical" evidence="7">
    <location>
        <begin position="218"/>
        <end position="243"/>
    </location>
</feature>
<dbReference type="GO" id="GO:0005886">
    <property type="term" value="C:plasma membrane"/>
    <property type="evidence" value="ECO:0007669"/>
    <property type="project" value="UniProtKB-SubCell"/>
</dbReference>
<evidence type="ECO:0000313" key="8">
    <source>
        <dbReference type="EMBL" id="AFU59125.1"/>
    </source>
</evidence>
<evidence type="ECO:0000256" key="3">
    <source>
        <dbReference type="ARBA" id="ARBA00022692"/>
    </source>
</evidence>
<dbReference type="PANTHER" id="PTHR37693:SF1">
    <property type="entry name" value="INTEGRAL MEMBRANE PROTEIN"/>
    <property type="match status" value="1"/>
</dbReference>